<evidence type="ECO:0000256" key="6">
    <source>
        <dbReference type="ARBA" id="ARBA00022839"/>
    </source>
</evidence>
<evidence type="ECO:0000313" key="12">
    <source>
        <dbReference type="Proteomes" id="UP001589836"/>
    </source>
</evidence>
<keyword evidence="8" id="KW-0255">Endonuclease</keyword>
<dbReference type="Pfam" id="PF12320">
    <property type="entry name" value="SbcD_C"/>
    <property type="match status" value="1"/>
</dbReference>
<evidence type="ECO:0000256" key="3">
    <source>
        <dbReference type="ARBA" id="ARBA00013365"/>
    </source>
</evidence>
<keyword evidence="5 8" id="KW-0378">Hydrolase</keyword>
<comment type="caution">
    <text evidence="11">The sequence shown here is derived from an EMBL/GenBank/DDBJ whole genome shotgun (WGS) entry which is preliminary data.</text>
</comment>
<dbReference type="PANTHER" id="PTHR30337:SF0">
    <property type="entry name" value="NUCLEASE SBCCD SUBUNIT D"/>
    <property type="match status" value="1"/>
</dbReference>
<comment type="subunit">
    <text evidence="2 8">Heterodimer of SbcC and SbcD.</text>
</comment>
<evidence type="ECO:0000256" key="7">
    <source>
        <dbReference type="ARBA" id="ARBA00023172"/>
    </source>
</evidence>
<gene>
    <name evidence="8" type="primary">sbcD</name>
    <name evidence="11" type="ORF">ACFFGV_06480</name>
</gene>
<evidence type="ECO:0000313" key="11">
    <source>
        <dbReference type="EMBL" id="MFC0523241.1"/>
    </source>
</evidence>
<dbReference type="CDD" id="cd00840">
    <property type="entry name" value="MPP_Mre11_N"/>
    <property type="match status" value="1"/>
</dbReference>
<sequence>MKILHTADWHLGKLVHQLHMTEDQAYVLNRIRALIIEEQPDVIIIAGDLYDRAVPPKEAVELLNNTLTEMIFDLGIPVLAITGNHDSSDRLHFGSEMFRRQQLYLQTHIEGCTTPVTLQDEFGSVHFYLIPYMEPADARRAFEDDAIVTHHQAMEAVLTNIQATMNEQDRHVLIGHAFLAGGMESESEERLSMVGGTPYIDVDLFSAFDYVALGHLHQPQRVKHEHIRYAGSILKYSFSEANHKKSVTMVTLNGSGIDRIEQHPLSPKRDMIVKEGYLQEFLEGEDAGSEDYVHIKLLDEGQLLDPMGKLRKVYPNALSLERVGFLGNTTDTVRHIQERKKMSHLDLFQSFYENVKGKEMDENRREYIAEVIQSLMKEERDQ</sequence>
<dbReference type="InterPro" id="IPR004843">
    <property type="entry name" value="Calcineurin-like_PHP"/>
</dbReference>
<dbReference type="InterPro" id="IPR004593">
    <property type="entry name" value="SbcD"/>
</dbReference>
<feature type="domain" description="Calcineurin-like phosphoesterase" evidence="9">
    <location>
        <begin position="1"/>
        <end position="219"/>
    </location>
</feature>
<organism evidence="11 12">
    <name type="scientific">Pontibacillus salicampi</name>
    <dbReference type="NCBI Taxonomy" id="1449801"/>
    <lineage>
        <taxon>Bacteria</taxon>
        <taxon>Bacillati</taxon>
        <taxon>Bacillota</taxon>
        <taxon>Bacilli</taxon>
        <taxon>Bacillales</taxon>
        <taxon>Bacillaceae</taxon>
        <taxon>Pontibacillus</taxon>
    </lineage>
</organism>
<keyword evidence="7 8" id="KW-0233">DNA recombination</keyword>
<dbReference type="NCBIfam" id="TIGR00619">
    <property type="entry name" value="sbcd"/>
    <property type="match status" value="1"/>
</dbReference>
<dbReference type="SUPFAM" id="SSF56300">
    <property type="entry name" value="Metallo-dependent phosphatases"/>
    <property type="match status" value="1"/>
</dbReference>
<dbReference type="GO" id="GO:0004527">
    <property type="term" value="F:exonuclease activity"/>
    <property type="evidence" value="ECO:0007669"/>
    <property type="project" value="UniProtKB-KW"/>
</dbReference>
<reference evidence="11 12" key="1">
    <citation type="submission" date="2024-09" db="EMBL/GenBank/DDBJ databases">
        <authorList>
            <person name="Sun Q."/>
            <person name="Mori K."/>
        </authorList>
    </citation>
    <scope>NUCLEOTIDE SEQUENCE [LARGE SCALE GENOMIC DNA]</scope>
    <source>
        <strain evidence="11 12">NCAIM B.02529</strain>
    </source>
</reference>
<dbReference type="Pfam" id="PF00149">
    <property type="entry name" value="Metallophos"/>
    <property type="match status" value="1"/>
</dbReference>
<dbReference type="Proteomes" id="UP001589836">
    <property type="component" value="Unassembled WGS sequence"/>
</dbReference>
<dbReference type="InterPro" id="IPR041796">
    <property type="entry name" value="Mre11_N"/>
</dbReference>
<accession>A0ABV6LLH0</accession>
<dbReference type="InterPro" id="IPR026843">
    <property type="entry name" value="SbcD_C"/>
</dbReference>
<proteinExistence type="inferred from homology"/>
<keyword evidence="4 8" id="KW-0540">Nuclease</keyword>
<comment type="similarity">
    <text evidence="1 8">Belongs to the SbcD family.</text>
</comment>
<dbReference type="RefSeq" id="WP_377345783.1">
    <property type="nucleotide sequence ID" value="NZ_JBHLTP010000003.1"/>
</dbReference>
<name>A0ABV6LLH0_9BACI</name>
<evidence type="ECO:0000256" key="5">
    <source>
        <dbReference type="ARBA" id="ARBA00022801"/>
    </source>
</evidence>
<evidence type="ECO:0000256" key="8">
    <source>
        <dbReference type="RuleBase" id="RU363069"/>
    </source>
</evidence>
<comment type="function">
    <text evidence="8">SbcCD cleaves DNA hairpin structures. These structures can inhibit DNA replication and are intermediates in certain DNA recombination reactions. The complex acts as a 3'-&gt;5' double strand exonuclease that can open hairpins. It also has a 5' single-strand endonuclease activity.</text>
</comment>
<dbReference type="EMBL" id="JBHLTP010000003">
    <property type="protein sequence ID" value="MFC0523241.1"/>
    <property type="molecule type" value="Genomic_DNA"/>
</dbReference>
<feature type="domain" description="Nuclease SbcCD subunit D C-terminal" evidence="10">
    <location>
        <begin position="268"/>
        <end position="355"/>
    </location>
</feature>
<protein>
    <recommendedName>
        <fullName evidence="3 8">Nuclease SbcCD subunit D</fullName>
    </recommendedName>
</protein>
<dbReference type="Gene3D" id="3.60.21.10">
    <property type="match status" value="1"/>
</dbReference>
<keyword evidence="6 8" id="KW-0269">Exonuclease</keyword>
<evidence type="ECO:0000256" key="1">
    <source>
        <dbReference type="ARBA" id="ARBA00010555"/>
    </source>
</evidence>
<evidence type="ECO:0000256" key="4">
    <source>
        <dbReference type="ARBA" id="ARBA00022722"/>
    </source>
</evidence>
<evidence type="ECO:0000259" key="10">
    <source>
        <dbReference type="Pfam" id="PF12320"/>
    </source>
</evidence>
<evidence type="ECO:0000259" key="9">
    <source>
        <dbReference type="Pfam" id="PF00149"/>
    </source>
</evidence>
<dbReference type="InterPro" id="IPR050535">
    <property type="entry name" value="DNA_Repair-Maintenance_Comp"/>
</dbReference>
<dbReference type="InterPro" id="IPR029052">
    <property type="entry name" value="Metallo-depent_PP-like"/>
</dbReference>
<evidence type="ECO:0000256" key="2">
    <source>
        <dbReference type="ARBA" id="ARBA00011322"/>
    </source>
</evidence>
<dbReference type="PANTHER" id="PTHR30337">
    <property type="entry name" value="COMPONENT OF ATP-DEPENDENT DSDNA EXONUCLEASE"/>
    <property type="match status" value="1"/>
</dbReference>
<keyword evidence="8" id="KW-0235">DNA replication</keyword>
<keyword evidence="12" id="KW-1185">Reference proteome</keyword>